<evidence type="ECO:0008006" key="3">
    <source>
        <dbReference type="Google" id="ProtNLM"/>
    </source>
</evidence>
<evidence type="ECO:0000313" key="1">
    <source>
        <dbReference type="EMBL" id="KGM98131.1"/>
    </source>
</evidence>
<dbReference type="Proteomes" id="UP000030012">
    <property type="component" value="Unassembled WGS sequence"/>
</dbReference>
<dbReference type="EMBL" id="JENJ01000003">
    <property type="protein sequence ID" value="KGM98131.1"/>
    <property type="molecule type" value="Genomic_DNA"/>
</dbReference>
<sequence length="64" mass="7599">MNRDRVMKMDPYMLLSIINMKLRDQISSLDDLCEDFEVTVEELKNKMNTVGYEYNTETNQFVAN</sequence>
<organism evidence="1 2">
    <name type="scientific">Clostridium novyi A str. 4552</name>
    <dbReference type="NCBI Taxonomy" id="1444289"/>
    <lineage>
        <taxon>Bacteria</taxon>
        <taxon>Bacillati</taxon>
        <taxon>Bacillota</taxon>
        <taxon>Clostridia</taxon>
        <taxon>Eubacteriales</taxon>
        <taxon>Clostridiaceae</taxon>
        <taxon>Clostridium</taxon>
    </lineage>
</organism>
<dbReference type="InterPro" id="IPR025346">
    <property type="entry name" value="DUF4250"/>
</dbReference>
<protein>
    <recommendedName>
        <fullName evidence="3">DUF4250 domain-containing protein</fullName>
    </recommendedName>
</protein>
<name>A0A0A0ICP7_CLONO</name>
<reference evidence="1 2" key="1">
    <citation type="submission" date="2014-01" db="EMBL/GenBank/DDBJ databases">
        <title>Plasmidome dynamics in the species complex Clostridium novyi sensu lato converts strains of independent lineages into distinctly different pathogens.</title>
        <authorList>
            <person name="Skarin H."/>
            <person name="Segerman B."/>
        </authorList>
    </citation>
    <scope>NUCLEOTIDE SEQUENCE [LARGE SCALE GENOMIC DNA]</scope>
    <source>
        <strain evidence="1 2">4552</strain>
    </source>
</reference>
<evidence type="ECO:0000313" key="2">
    <source>
        <dbReference type="Proteomes" id="UP000030012"/>
    </source>
</evidence>
<comment type="caution">
    <text evidence="1">The sequence shown here is derived from an EMBL/GenBank/DDBJ whole genome shotgun (WGS) entry which is preliminary data.</text>
</comment>
<dbReference type="OrthoDB" id="6636823at2"/>
<dbReference type="AlphaFoldDB" id="A0A0A0ICP7"/>
<proteinExistence type="predicted"/>
<accession>A0A0A0ICP7</accession>
<dbReference type="Pfam" id="PF14056">
    <property type="entry name" value="DUF4250"/>
    <property type="match status" value="1"/>
</dbReference>
<gene>
    <name evidence="1" type="ORF">Z968_01255</name>
</gene>